<dbReference type="Proteomes" id="UP000886939">
    <property type="component" value="Unassembled WGS sequence"/>
</dbReference>
<comment type="caution">
    <text evidence="1">The sequence shown here is derived from an EMBL/GenBank/DDBJ whole genome shotgun (WGS) entry which is preliminary data.</text>
</comment>
<reference evidence="1" key="1">
    <citation type="submission" date="2021-07" db="EMBL/GenBank/DDBJ databases">
        <title>Draft genome sequence of carbapenem-resistant Aeromonas spp. in Japan.</title>
        <authorList>
            <person name="Maehana S."/>
            <person name="Suzuki M."/>
            <person name="Kitasato H."/>
        </authorList>
    </citation>
    <scope>NUCLEOTIDE SEQUENCE</scope>
    <source>
        <strain evidence="1">KAM343</strain>
    </source>
</reference>
<protein>
    <submittedName>
        <fullName evidence="1">Uncharacterized protein</fullName>
    </submittedName>
</protein>
<evidence type="ECO:0000313" key="2">
    <source>
        <dbReference type="Proteomes" id="UP000886939"/>
    </source>
</evidence>
<name>A0AAV4YTP5_AERCA</name>
<gene>
    <name evidence="1" type="ORF">KAM343_43280</name>
</gene>
<organism evidence="1 2">
    <name type="scientific">Aeromonas caviae</name>
    <name type="common">Aeromonas punctata</name>
    <dbReference type="NCBI Taxonomy" id="648"/>
    <lineage>
        <taxon>Bacteria</taxon>
        <taxon>Pseudomonadati</taxon>
        <taxon>Pseudomonadota</taxon>
        <taxon>Gammaproteobacteria</taxon>
        <taxon>Aeromonadales</taxon>
        <taxon>Aeromonadaceae</taxon>
        <taxon>Aeromonas</taxon>
    </lineage>
</organism>
<dbReference type="AlphaFoldDB" id="A0AAV4YTP5"/>
<proteinExistence type="predicted"/>
<sequence length="51" mass="5829">MPTMSARSPLWIPMGLFCLPPLLMLLLTPLLSDKLAHHLLQTKERALLDYQ</sequence>
<accession>A0AAV4YTP5</accession>
<dbReference type="EMBL" id="BPNI01000190">
    <property type="protein sequence ID" value="GJA43532.1"/>
    <property type="molecule type" value="Genomic_DNA"/>
</dbReference>
<evidence type="ECO:0000313" key="1">
    <source>
        <dbReference type="EMBL" id="GJA43532.1"/>
    </source>
</evidence>